<dbReference type="EMBL" id="MLFT02000008">
    <property type="protein sequence ID" value="PHT39753.1"/>
    <property type="molecule type" value="Genomic_DNA"/>
</dbReference>
<sequence length="494" mass="54748">MALCSLSPTFSPNPSAPPSSLSISPSRTAKITPKNSKFRPKCPPISALSDPYVLQIAENLEDSLPSTSSPPLEKLRNTSSDTLLSTQWPSRKDEPFRFTDTSLIKNSRIEPIQPPNTEKVQSLNSLNESLDTLLPTVVIVDGYVVESLCNLDEFMDFPSGVYVGSLLSVDSESLRKRVSEYEFSFKGDLFWSLNGVGTPDVVLVYVPEGCKVEKPLHLRYVSVEGSDKEVKALPFSNPRVLVLVEKGGEISIVEEYVGGDRDKCYWTNSVMEVVVGEGAKVSHSYIQNQSFNAAHIKWTWVQQESTSKYEHVEVSTGGKLSRHNIHIQQVGPDTVTELSTFHMCVSDQTQDLHSRLVLDHPRGVSQQIHKCIVAHSSGQAVFDGNVQVNRYAQQTDAGQLTRSLLLEPRATVNVKPNLQIIADDVKCSHGAAISDLEEDQLFYFKARGIDTETARKALIFSFAAEVVERFPNASVRKKVETHIRQLLDPSHPSP</sequence>
<gene>
    <name evidence="4" type="ORF">CQW23_18607</name>
</gene>
<comment type="caution">
    <text evidence="4">The sequence shown here is derived from an EMBL/GenBank/DDBJ whole genome shotgun (WGS) entry which is preliminary data.</text>
</comment>
<dbReference type="Pfam" id="PF01458">
    <property type="entry name" value="SUFBD_core"/>
    <property type="match status" value="1"/>
</dbReference>
<dbReference type="Proteomes" id="UP000224567">
    <property type="component" value="Unassembled WGS sequence"/>
</dbReference>
<dbReference type="InterPro" id="IPR045595">
    <property type="entry name" value="SufBD_N"/>
</dbReference>
<reference evidence="5" key="2">
    <citation type="journal article" date="2017" name="J. Anim. Genet.">
        <title>Multiple reference genome sequences of hot pepper reveal the massive evolution of plant disease resistance genes by retroduplication.</title>
        <authorList>
            <person name="Kim S."/>
            <person name="Park J."/>
            <person name="Yeom S.-I."/>
            <person name="Kim Y.-M."/>
            <person name="Seo E."/>
            <person name="Kim K.-T."/>
            <person name="Kim M.-S."/>
            <person name="Lee J.M."/>
            <person name="Cheong K."/>
            <person name="Shin H.-S."/>
            <person name="Kim S.-B."/>
            <person name="Han K."/>
            <person name="Lee J."/>
            <person name="Park M."/>
            <person name="Lee H.-A."/>
            <person name="Lee H.-Y."/>
            <person name="Lee Y."/>
            <person name="Oh S."/>
            <person name="Lee J.H."/>
            <person name="Choi E."/>
            <person name="Choi E."/>
            <person name="Lee S.E."/>
            <person name="Jeon J."/>
            <person name="Kim H."/>
            <person name="Choi G."/>
            <person name="Song H."/>
            <person name="Lee J."/>
            <person name="Lee S.-C."/>
            <person name="Kwon J.-K."/>
            <person name="Lee H.-Y."/>
            <person name="Koo N."/>
            <person name="Hong Y."/>
            <person name="Kim R.W."/>
            <person name="Kang W.-H."/>
            <person name="Huh J.H."/>
            <person name="Kang B.-C."/>
            <person name="Yang T.-J."/>
            <person name="Lee Y.-H."/>
            <person name="Bennetzen J.L."/>
            <person name="Choi D."/>
        </authorList>
    </citation>
    <scope>NUCLEOTIDE SEQUENCE [LARGE SCALE GENOMIC DNA]</scope>
    <source>
        <strain evidence="5">cv. PBC81</strain>
    </source>
</reference>
<accession>A0A2G2W3H0</accession>
<dbReference type="InterPro" id="IPR000825">
    <property type="entry name" value="SUF_FeS_clus_asmbl_SufBD_core"/>
</dbReference>
<feature type="region of interest" description="Disordered" evidence="1">
    <location>
        <begin position="1"/>
        <end position="43"/>
    </location>
</feature>
<reference evidence="4 5" key="1">
    <citation type="journal article" date="2017" name="Genome Biol.">
        <title>New reference genome sequences of hot pepper reveal the massive evolution of plant disease-resistance genes by retroduplication.</title>
        <authorList>
            <person name="Kim S."/>
            <person name="Park J."/>
            <person name="Yeom S.I."/>
            <person name="Kim Y.M."/>
            <person name="Seo E."/>
            <person name="Kim K.T."/>
            <person name="Kim M.S."/>
            <person name="Lee J.M."/>
            <person name="Cheong K."/>
            <person name="Shin H.S."/>
            <person name="Kim S.B."/>
            <person name="Han K."/>
            <person name="Lee J."/>
            <person name="Park M."/>
            <person name="Lee H.A."/>
            <person name="Lee H.Y."/>
            <person name="Lee Y."/>
            <person name="Oh S."/>
            <person name="Lee J.H."/>
            <person name="Choi E."/>
            <person name="Choi E."/>
            <person name="Lee S.E."/>
            <person name="Jeon J."/>
            <person name="Kim H."/>
            <person name="Choi G."/>
            <person name="Song H."/>
            <person name="Lee J."/>
            <person name="Lee S.C."/>
            <person name="Kwon J.K."/>
            <person name="Lee H.Y."/>
            <person name="Koo N."/>
            <person name="Hong Y."/>
            <person name="Kim R.W."/>
            <person name="Kang W.H."/>
            <person name="Huh J.H."/>
            <person name="Kang B.C."/>
            <person name="Yang T.J."/>
            <person name="Lee Y.H."/>
            <person name="Bennetzen J.L."/>
            <person name="Choi D."/>
        </authorList>
    </citation>
    <scope>NUCLEOTIDE SEQUENCE [LARGE SCALE GENOMIC DNA]</scope>
    <source>
        <strain evidence="5">cv. PBC81</strain>
    </source>
</reference>
<dbReference type="PANTHER" id="PTHR43575:SF1">
    <property type="entry name" value="PROTEIN ABCI7, CHLOROPLASTIC"/>
    <property type="match status" value="1"/>
</dbReference>
<dbReference type="PANTHER" id="PTHR43575">
    <property type="entry name" value="PROTEIN ABCI7, CHLOROPLASTIC"/>
    <property type="match status" value="1"/>
</dbReference>
<protein>
    <submittedName>
        <fullName evidence="4">Protein ABCI7, chloroplastic</fullName>
    </submittedName>
</protein>
<keyword evidence="5" id="KW-1185">Reference proteome</keyword>
<evidence type="ECO:0000313" key="5">
    <source>
        <dbReference type="Proteomes" id="UP000224567"/>
    </source>
</evidence>
<dbReference type="NCBIfam" id="TIGR01981">
    <property type="entry name" value="sufD"/>
    <property type="match status" value="1"/>
</dbReference>
<dbReference type="GO" id="GO:0016226">
    <property type="term" value="P:iron-sulfur cluster assembly"/>
    <property type="evidence" value="ECO:0007669"/>
    <property type="project" value="InterPro"/>
</dbReference>
<name>A0A2G2W3H0_CAPBA</name>
<feature type="domain" description="SUF system FeS cluster assembly SufBD N-terminal" evidence="3">
    <location>
        <begin position="60"/>
        <end position="217"/>
    </location>
</feature>
<evidence type="ECO:0000256" key="1">
    <source>
        <dbReference type="SAM" id="MobiDB-lite"/>
    </source>
</evidence>
<organism evidence="4 5">
    <name type="scientific">Capsicum baccatum</name>
    <name type="common">Peruvian pepper</name>
    <dbReference type="NCBI Taxonomy" id="33114"/>
    <lineage>
        <taxon>Eukaryota</taxon>
        <taxon>Viridiplantae</taxon>
        <taxon>Streptophyta</taxon>
        <taxon>Embryophyta</taxon>
        <taxon>Tracheophyta</taxon>
        <taxon>Spermatophyta</taxon>
        <taxon>Magnoliopsida</taxon>
        <taxon>eudicotyledons</taxon>
        <taxon>Gunneridae</taxon>
        <taxon>Pentapetalae</taxon>
        <taxon>asterids</taxon>
        <taxon>lamiids</taxon>
        <taxon>Solanales</taxon>
        <taxon>Solanaceae</taxon>
        <taxon>Solanoideae</taxon>
        <taxon>Capsiceae</taxon>
        <taxon>Capsicum</taxon>
    </lineage>
</organism>
<dbReference type="AlphaFoldDB" id="A0A2G2W3H0"/>
<evidence type="ECO:0000313" key="4">
    <source>
        <dbReference type="EMBL" id="PHT39753.1"/>
    </source>
</evidence>
<dbReference type="SUPFAM" id="SSF101960">
    <property type="entry name" value="Stabilizer of iron transporter SufD"/>
    <property type="match status" value="1"/>
</dbReference>
<dbReference type="InterPro" id="IPR011542">
    <property type="entry name" value="SUF_FeS_clus_asmbl_SufD"/>
</dbReference>
<feature type="domain" description="SUF system FeS cluster assembly SufBD core" evidence="2">
    <location>
        <begin position="235"/>
        <end position="462"/>
    </location>
</feature>
<evidence type="ECO:0000259" key="3">
    <source>
        <dbReference type="Pfam" id="PF19295"/>
    </source>
</evidence>
<dbReference type="InterPro" id="IPR055346">
    <property type="entry name" value="Fe-S_cluster_assembly_SufBD"/>
</dbReference>
<dbReference type="InterPro" id="IPR037284">
    <property type="entry name" value="SUF_FeS_clus_asmbl_SufBD_sf"/>
</dbReference>
<proteinExistence type="predicted"/>
<evidence type="ECO:0000259" key="2">
    <source>
        <dbReference type="Pfam" id="PF01458"/>
    </source>
</evidence>
<dbReference type="OrthoDB" id="2510at2759"/>
<feature type="compositionally biased region" description="Low complexity" evidence="1">
    <location>
        <begin position="7"/>
        <end position="26"/>
    </location>
</feature>
<dbReference type="Pfam" id="PF19295">
    <property type="entry name" value="SufBD_N"/>
    <property type="match status" value="1"/>
</dbReference>
<dbReference type="STRING" id="33114.A0A2G2W3H0"/>